<evidence type="ECO:0000259" key="2">
    <source>
        <dbReference type="Pfam" id="PF09158"/>
    </source>
</evidence>
<dbReference type="SUPFAM" id="SSF46785">
    <property type="entry name" value="Winged helix' DNA-binding domain"/>
    <property type="match status" value="1"/>
</dbReference>
<dbReference type="Proteomes" id="UP000002909">
    <property type="component" value="Segment"/>
</dbReference>
<organismHost>
    <name type="scientific">Yersinia enterocolitica</name>
    <dbReference type="NCBI Taxonomy" id="630"/>
</organismHost>
<accession>I7LHB8</accession>
<dbReference type="InterPro" id="IPR036390">
    <property type="entry name" value="WH_DNA-bd_sf"/>
</dbReference>
<evidence type="ECO:0000259" key="1">
    <source>
        <dbReference type="Pfam" id="PF09114"/>
    </source>
</evidence>
<dbReference type="OrthoDB" id="9294at10239"/>
<dbReference type="RefSeq" id="YP_007236093.1">
    <property type="nucleotide sequence ID" value="NC_019909.1"/>
</dbReference>
<dbReference type="InterPro" id="IPR015198">
    <property type="entry name" value="Phage_T4_MotA_Tscrpt_reg_N"/>
</dbReference>
<dbReference type="InterPro" id="IPR036474">
    <property type="entry name" value="MotA_Tscrpt_reg_C_sf"/>
</dbReference>
<dbReference type="EMBL" id="HE956709">
    <property type="protein sequence ID" value="CCI88834.1"/>
    <property type="molecule type" value="Genomic_DNA"/>
</dbReference>
<name>I7LHB8_BPPR1</name>
<sequence>MAKTKQTEFKMSKLTYIVKASQDVLNEKTASILMVILKTNFITSSEVREALADTLSAASVNSNIGVLIKKGLIEKSGDGFVSTGDAMDIVQKAAVLFAEENNPELLKARKTRQARGVTDTMQAFAETIKLGLEELDFDVKGIDENRSNLEVKINKCSHGIRQVEVRRADMIRIFGYNMSEEFAKKFTDVGFTSKIGGKNIYLDIATTSENIQTLISVLKA</sequence>
<protein>
    <submittedName>
        <fullName evidence="3">Phage transcriptional regulator of middle promoters</fullName>
    </submittedName>
</protein>
<feature type="domain" description="Transcription regulator MotA C-terminal" evidence="2">
    <location>
        <begin position="132"/>
        <end position="217"/>
    </location>
</feature>
<keyword evidence="4" id="KW-1185">Reference proteome</keyword>
<evidence type="ECO:0000313" key="4">
    <source>
        <dbReference type="Proteomes" id="UP000002909"/>
    </source>
</evidence>
<gene>
    <name evidence="3" type="primary">g260</name>
    <name evidence="3" type="ORF">BN80_264</name>
</gene>
<evidence type="ECO:0000313" key="3">
    <source>
        <dbReference type="EMBL" id="CCI88834.1"/>
    </source>
</evidence>
<dbReference type="InterPro" id="IPR015241">
    <property type="entry name" value="MotA_Tscrpt_reg_C"/>
</dbReference>
<dbReference type="InterPro" id="IPR036388">
    <property type="entry name" value="WH-like_DNA-bd_sf"/>
</dbReference>
<dbReference type="SUPFAM" id="SSF69652">
    <property type="entry name" value="DNA-binding C-terminal domain of the transcription factor MotA"/>
    <property type="match status" value="1"/>
</dbReference>
<feature type="domain" description="Bacteriophage T4 MotA transcription regulator N-terminal" evidence="1">
    <location>
        <begin position="12"/>
        <end position="107"/>
    </location>
</feature>
<dbReference type="Gene3D" id="1.10.10.10">
    <property type="entry name" value="Winged helix-like DNA-binding domain superfamily/Winged helix DNA-binding domain"/>
    <property type="match status" value="1"/>
</dbReference>
<organism evidence="3 4">
    <name type="scientific">Yersinia phage phiR1-RT</name>
    <dbReference type="NCBI Taxonomy" id="1206558"/>
    <lineage>
        <taxon>Viruses</taxon>
        <taxon>Duplodnaviria</taxon>
        <taxon>Heunggongvirae</taxon>
        <taxon>Uroviricota</taxon>
        <taxon>Caudoviricetes</taxon>
        <taxon>Pantevenvirales</taxon>
        <taxon>Straboviridae</taxon>
        <taxon>Tevenvirinae</taxon>
        <taxon>Tegunavirus</taxon>
        <taxon>Tegunavirus r1rt</taxon>
    </lineage>
</organism>
<reference evidence="3 4" key="1">
    <citation type="submission" date="2012-06" db="EMBL/GenBank/DDBJ databases">
        <title>Genomic characterization of five bacteriophages specific for Yersinia species.</title>
        <authorList>
            <person name="Skurnik M."/>
            <person name="Nawaz A."/>
            <person name="Happonen L."/>
            <person name="Butcher S."/>
            <person name="Mattinen L."/>
        </authorList>
    </citation>
    <scope>NUCLEOTIDE SEQUENCE [LARGE SCALE GENOMIC DNA]</scope>
</reference>
<dbReference type="Pfam" id="PF09158">
    <property type="entry name" value="MotCF"/>
    <property type="match status" value="1"/>
</dbReference>
<dbReference type="Gene3D" id="3.90.1150.20">
    <property type="entry name" value="Transcription regulator MotA, C-terminal domain"/>
    <property type="match status" value="1"/>
</dbReference>
<dbReference type="GeneID" id="14295744"/>
<dbReference type="Pfam" id="PF09114">
    <property type="entry name" value="MotA_activ"/>
    <property type="match status" value="1"/>
</dbReference>
<dbReference type="KEGG" id="vg:14295744"/>
<proteinExistence type="predicted"/>